<reference evidence="10" key="1">
    <citation type="submission" date="2010-02" db="EMBL/GenBank/DDBJ databases">
        <title>Complete sequence of Ferroglobus placidus DSM 10642.</title>
        <authorList>
            <consortium name="US DOE Joint Genome Institute"/>
            <person name="Lucas S."/>
            <person name="Copeland A."/>
            <person name="Lapidus A."/>
            <person name="Cheng J.-F."/>
            <person name="Bruce D."/>
            <person name="Goodwin L."/>
            <person name="Pitluck S."/>
            <person name="Saunders E."/>
            <person name="Brettin T."/>
            <person name="Detter J.C."/>
            <person name="Han C."/>
            <person name="Tapia R."/>
            <person name="Larimer F."/>
            <person name="Land M."/>
            <person name="Hauser L."/>
            <person name="Kyrpides N."/>
            <person name="Ivanova N."/>
            <person name="Holmes D."/>
            <person name="Lovley D."/>
            <person name="Kyrpides N."/>
            <person name="Anderson I.J."/>
            <person name="Woyke T."/>
        </authorList>
    </citation>
    <scope>NUCLEOTIDE SEQUENCE [LARGE SCALE GENOMIC DNA]</scope>
    <source>
        <strain evidence="10">DSM 10642 / AEDII12DO</strain>
    </source>
</reference>
<dbReference type="EC" id="1.4.1.21" evidence="6"/>
<dbReference type="KEGG" id="fpl:Ferp_0170"/>
<dbReference type="HAMAP" id="MF_01265">
    <property type="entry name" value="NadX"/>
    <property type="match status" value="1"/>
</dbReference>
<sequence length="245" mass="27265">MRVGLLGCGNLGRIIVENSKKFGVEIVSLYDKEFSKAVELSKICGKPCKSFEDFIKGEFDFVIEAASAEAVREYGKKILDGRKNLVILSTAALIDEDLLKKLRRKAKEVGKKIYIPSGAIVGLDGLSVLKFFESKIKLITRKNPKALGRNLGLIFKGFVKDAVKKFPRNLNVAATLSLATGKDVEVEVFAENLERNIHEILAKWEFGEIYVRVENVPSKNVKSSHLAALSVLSLLRNLEEEVVVW</sequence>
<comment type="catalytic activity">
    <reaction evidence="6">
        <text>L-aspartate + NADP(+) + H2O = oxaloacetate + NH4(+) + NADPH + H(+)</text>
        <dbReference type="Rhea" id="RHEA:11784"/>
        <dbReference type="ChEBI" id="CHEBI:15377"/>
        <dbReference type="ChEBI" id="CHEBI:15378"/>
        <dbReference type="ChEBI" id="CHEBI:16452"/>
        <dbReference type="ChEBI" id="CHEBI:28938"/>
        <dbReference type="ChEBI" id="CHEBI:29991"/>
        <dbReference type="ChEBI" id="CHEBI:57783"/>
        <dbReference type="ChEBI" id="CHEBI:58349"/>
        <dbReference type="EC" id="1.4.1.21"/>
    </reaction>
</comment>
<feature type="domain" description="Aspartate/homoserine dehydrogenase NAD-binding" evidence="8">
    <location>
        <begin position="7"/>
        <end position="116"/>
    </location>
</feature>
<dbReference type="GeneID" id="8777664"/>
<organism evidence="9 10">
    <name type="scientific">Ferroglobus placidus (strain DSM 10642 / AEDII12DO)</name>
    <dbReference type="NCBI Taxonomy" id="589924"/>
    <lineage>
        <taxon>Archaea</taxon>
        <taxon>Methanobacteriati</taxon>
        <taxon>Methanobacteriota</taxon>
        <taxon>Archaeoglobi</taxon>
        <taxon>Archaeoglobales</taxon>
        <taxon>Archaeoglobaceae</taxon>
        <taxon>Ferroglobus</taxon>
    </lineage>
</organism>
<dbReference type="GO" id="GO:0051287">
    <property type="term" value="F:NAD binding"/>
    <property type="evidence" value="ECO:0007669"/>
    <property type="project" value="UniProtKB-UniRule"/>
</dbReference>
<dbReference type="InterPro" id="IPR036291">
    <property type="entry name" value="NAD(P)-bd_dom_sf"/>
</dbReference>
<comment type="miscellaneous">
    <text evidence="6">The iminoaspartate product is unstable in aqueous solution and can decompose to oxaloacetate and ammonia.</text>
</comment>
<dbReference type="GO" id="GO:0016639">
    <property type="term" value="F:oxidoreductase activity, acting on the CH-NH2 group of donors, NAD or NADP as acceptor"/>
    <property type="evidence" value="ECO:0007669"/>
    <property type="project" value="UniProtKB-UniRule"/>
</dbReference>
<keyword evidence="2 6" id="KW-0662">Pyridine nucleotide biosynthesis</keyword>
<dbReference type="InterPro" id="IPR011182">
    <property type="entry name" value="L-Asp_DH"/>
</dbReference>
<dbReference type="PaxDb" id="589924-Ferp_0170"/>
<accession>D3S1Q0</accession>
<dbReference type="GO" id="GO:0033735">
    <property type="term" value="F:aspartate dehydrogenase [NAD(P)+] activity"/>
    <property type="evidence" value="ECO:0007669"/>
    <property type="project" value="UniProtKB-EC"/>
</dbReference>
<dbReference type="PANTHER" id="PTHR31873:SF6">
    <property type="entry name" value="ASPARTATE DEHYDROGENASE DOMAIN-CONTAINING PROTEIN"/>
    <property type="match status" value="1"/>
</dbReference>
<dbReference type="Proteomes" id="UP000002613">
    <property type="component" value="Chromosome"/>
</dbReference>
<dbReference type="GO" id="GO:0009435">
    <property type="term" value="P:NAD+ biosynthetic process"/>
    <property type="evidence" value="ECO:0007669"/>
    <property type="project" value="UniProtKB-UniRule"/>
</dbReference>
<feature type="domain" description="Aspartate dehydrogenase" evidence="7">
    <location>
        <begin position="153"/>
        <end position="232"/>
    </location>
</feature>
<evidence type="ECO:0000313" key="9">
    <source>
        <dbReference type="EMBL" id="ADC64357.1"/>
    </source>
</evidence>
<evidence type="ECO:0000313" key="10">
    <source>
        <dbReference type="Proteomes" id="UP000002613"/>
    </source>
</evidence>
<dbReference type="RefSeq" id="WP_012964704.1">
    <property type="nucleotide sequence ID" value="NC_013849.1"/>
</dbReference>
<evidence type="ECO:0000256" key="2">
    <source>
        <dbReference type="ARBA" id="ARBA00022642"/>
    </source>
</evidence>
<dbReference type="InterPro" id="IPR022487">
    <property type="entry name" value="Asp_DH_arc"/>
</dbReference>
<comment type="similarity">
    <text evidence="1 6">Belongs to the L-aspartate dehydrogenase family.</text>
</comment>
<keyword evidence="5 6" id="KW-0520">NAD</keyword>
<dbReference type="GO" id="GO:0050661">
    <property type="term" value="F:NADP binding"/>
    <property type="evidence" value="ECO:0007669"/>
    <property type="project" value="UniProtKB-UniRule"/>
</dbReference>
<dbReference type="AlphaFoldDB" id="D3S1Q0"/>
<dbReference type="InterPro" id="IPR020626">
    <property type="entry name" value="Asp_DH_prok"/>
</dbReference>
<evidence type="ECO:0000259" key="8">
    <source>
        <dbReference type="Pfam" id="PF03447"/>
    </source>
</evidence>
<dbReference type="NCBIfam" id="NF009829">
    <property type="entry name" value="PRK13303.1-4"/>
    <property type="match status" value="1"/>
</dbReference>
<dbReference type="eggNOG" id="arCOG00254">
    <property type="taxonomic scope" value="Archaea"/>
</dbReference>
<dbReference type="UniPathway" id="UPA00253">
    <property type="reaction ID" value="UER00456"/>
</dbReference>
<dbReference type="STRING" id="589924.Ferp_0170"/>
<dbReference type="HOGENOM" id="CLU_089550_0_0_2"/>
<dbReference type="OrthoDB" id="15415at2157"/>
<evidence type="ECO:0000256" key="6">
    <source>
        <dbReference type="HAMAP-Rule" id="MF_01265"/>
    </source>
</evidence>
<keyword evidence="4 6" id="KW-0560">Oxidoreductase</keyword>
<feature type="binding site" evidence="6">
    <location>
        <position position="119"/>
    </location>
    <ligand>
        <name>NAD(+)</name>
        <dbReference type="ChEBI" id="CHEBI:57540"/>
    </ligand>
</feature>
<comment type="pathway">
    <text evidence="6">Cofactor biosynthesis; NAD(+) biosynthesis; iminoaspartate from L-aspartate (dehydrogenase route): step 1/1.</text>
</comment>
<keyword evidence="3 6" id="KW-0521">NADP</keyword>
<evidence type="ECO:0000256" key="1">
    <source>
        <dbReference type="ARBA" id="ARBA00008331"/>
    </source>
</evidence>
<comment type="function">
    <text evidence="6">Specifically catalyzes the NAD or NADP-dependent dehydrogenation of L-aspartate to iminoaspartate.</text>
</comment>
<dbReference type="Gene3D" id="3.40.50.720">
    <property type="entry name" value="NAD(P)-binding Rossmann-like Domain"/>
    <property type="match status" value="1"/>
</dbReference>
<keyword evidence="10" id="KW-1185">Reference proteome</keyword>
<feature type="active site" evidence="6">
    <location>
        <position position="198"/>
    </location>
</feature>
<dbReference type="NCBIfam" id="TIGR03855">
    <property type="entry name" value="NAD_NadX"/>
    <property type="match status" value="1"/>
</dbReference>
<feature type="binding site" evidence="6">
    <location>
        <position position="171"/>
    </location>
    <ligand>
        <name>NAD(+)</name>
        <dbReference type="ChEBI" id="CHEBI:57540"/>
    </ligand>
</feature>
<dbReference type="Pfam" id="PF03447">
    <property type="entry name" value="NAD_binding_3"/>
    <property type="match status" value="1"/>
</dbReference>
<dbReference type="SUPFAM" id="SSF55347">
    <property type="entry name" value="Glyceraldehyde-3-phosphate dehydrogenase-like, C-terminal domain"/>
    <property type="match status" value="1"/>
</dbReference>
<dbReference type="Pfam" id="PF01958">
    <property type="entry name" value="Asp_DH_C"/>
    <property type="match status" value="1"/>
</dbReference>
<evidence type="ECO:0000259" key="7">
    <source>
        <dbReference type="Pfam" id="PF01958"/>
    </source>
</evidence>
<evidence type="ECO:0000256" key="3">
    <source>
        <dbReference type="ARBA" id="ARBA00022857"/>
    </source>
</evidence>
<comment type="catalytic activity">
    <reaction evidence="6">
        <text>L-aspartate + NAD(+) + H2O = oxaloacetate + NH4(+) + NADH + H(+)</text>
        <dbReference type="Rhea" id="RHEA:11788"/>
        <dbReference type="ChEBI" id="CHEBI:15377"/>
        <dbReference type="ChEBI" id="CHEBI:15378"/>
        <dbReference type="ChEBI" id="CHEBI:16452"/>
        <dbReference type="ChEBI" id="CHEBI:28938"/>
        <dbReference type="ChEBI" id="CHEBI:29991"/>
        <dbReference type="ChEBI" id="CHEBI:57540"/>
        <dbReference type="ChEBI" id="CHEBI:57945"/>
        <dbReference type="EC" id="1.4.1.21"/>
    </reaction>
</comment>
<evidence type="ECO:0000256" key="5">
    <source>
        <dbReference type="ARBA" id="ARBA00023027"/>
    </source>
</evidence>
<proteinExistence type="inferred from homology"/>
<dbReference type="PANTHER" id="PTHR31873">
    <property type="entry name" value="L-ASPARTATE DEHYDROGENASE-RELATED"/>
    <property type="match status" value="1"/>
</dbReference>
<dbReference type="Gene3D" id="3.30.360.10">
    <property type="entry name" value="Dihydrodipicolinate Reductase, domain 2"/>
    <property type="match status" value="1"/>
</dbReference>
<dbReference type="EMBL" id="CP001899">
    <property type="protein sequence ID" value="ADC64357.1"/>
    <property type="molecule type" value="Genomic_DNA"/>
</dbReference>
<gene>
    <name evidence="6" type="primary">nadX</name>
    <name evidence="9" type="ordered locus">Ferp_0170</name>
</gene>
<reference evidence="9 10" key="2">
    <citation type="journal article" date="2011" name="Stand. Genomic Sci.">
        <title>Complete genome sequence of Ferroglobus placidus AEDII12DO.</title>
        <authorList>
            <person name="Anderson I."/>
            <person name="Risso C."/>
            <person name="Holmes D."/>
            <person name="Lucas S."/>
            <person name="Copeland A."/>
            <person name="Lapidus A."/>
            <person name="Cheng J.F."/>
            <person name="Bruce D."/>
            <person name="Goodwin L."/>
            <person name="Pitluck S."/>
            <person name="Saunders E."/>
            <person name="Brettin T."/>
            <person name="Detter J.C."/>
            <person name="Han C."/>
            <person name="Tapia R."/>
            <person name="Larimer F."/>
            <person name="Land M."/>
            <person name="Hauser L."/>
            <person name="Woyke T."/>
            <person name="Lovley D."/>
            <person name="Kyrpides N."/>
            <person name="Ivanova N."/>
        </authorList>
    </citation>
    <scope>NUCLEOTIDE SEQUENCE [LARGE SCALE GENOMIC DNA]</scope>
    <source>
        <strain evidence="10">DSM 10642 / AEDII12DO</strain>
    </source>
</reference>
<evidence type="ECO:0000256" key="4">
    <source>
        <dbReference type="ARBA" id="ARBA00023002"/>
    </source>
</evidence>
<dbReference type="PIRSF" id="PIRSF005227">
    <property type="entry name" value="Asp_dh_NAD_syn"/>
    <property type="match status" value="1"/>
</dbReference>
<dbReference type="InterPro" id="IPR005106">
    <property type="entry name" value="Asp/hSer_DH_NAD-bd"/>
</dbReference>
<dbReference type="InterPro" id="IPR002811">
    <property type="entry name" value="Asp_DH"/>
</dbReference>
<dbReference type="SUPFAM" id="SSF51735">
    <property type="entry name" value="NAD(P)-binding Rossmann-fold domains"/>
    <property type="match status" value="1"/>
</dbReference>
<name>D3S1Q0_FERPA</name>
<protein>
    <recommendedName>
        <fullName evidence="6">L-aspartate dehydrogenase</fullName>
        <ecNumber evidence="6">1.4.1.21</ecNumber>
    </recommendedName>
</protein>